<evidence type="ECO:0000256" key="3">
    <source>
        <dbReference type="ARBA" id="ARBA00010945"/>
    </source>
</evidence>
<dbReference type="Gene3D" id="1.10.150.20">
    <property type="entry name" value="5' to 3' exonuclease, C-terminal subdomain"/>
    <property type="match status" value="1"/>
</dbReference>
<evidence type="ECO:0000256" key="18">
    <source>
        <dbReference type="HAMAP-Rule" id="MF_01113"/>
    </source>
</evidence>
<keyword evidence="8 18" id="KW-0548">Nucleotidyltransferase</keyword>
<keyword evidence="6 18" id="KW-0963">Cytoplasm</keyword>
<keyword evidence="7 18" id="KW-0808">Transferase</keyword>
<dbReference type="EC" id="2.7.7.7" evidence="18"/>
<feature type="binding site" evidence="18">
    <location>
        <position position="6"/>
    </location>
    <ligand>
        <name>Mg(2+)</name>
        <dbReference type="ChEBI" id="CHEBI:18420"/>
    </ligand>
</feature>
<dbReference type="GO" id="GO:0003998">
    <property type="term" value="F:acylphosphatase activity"/>
    <property type="evidence" value="ECO:0007669"/>
    <property type="project" value="UniProtKB-EC"/>
</dbReference>
<feature type="active site" evidence="18">
    <location>
        <position position="101"/>
    </location>
</feature>
<dbReference type="SUPFAM" id="SSF100879">
    <property type="entry name" value="Lesion bypass DNA polymerase (Y-family), little finger domain"/>
    <property type="match status" value="1"/>
</dbReference>
<evidence type="ECO:0000256" key="11">
    <source>
        <dbReference type="ARBA" id="ARBA00022763"/>
    </source>
</evidence>
<comment type="cofactor">
    <cofactor evidence="18">
        <name>Mg(2+)</name>
        <dbReference type="ChEBI" id="CHEBI:18420"/>
    </cofactor>
    <text evidence="18">Binds 2 magnesium ions per subunit.</text>
</comment>
<feature type="site" description="Substrate discrimination" evidence="18">
    <location>
        <position position="11"/>
    </location>
</feature>
<dbReference type="GO" id="GO:0006281">
    <property type="term" value="P:DNA repair"/>
    <property type="evidence" value="ECO:0007669"/>
    <property type="project" value="UniProtKB-UniRule"/>
</dbReference>
<dbReference type="Pfam" id="PF00708">
    <property type="entry name" value="Acylphosphatase"/>
    <property type="match status" value="1"/>
</dbReference>
<feature type="domain" description="UmuC" evidence="21">
    <location>
        <begin position="2"/>
        <end position="182"/>
    </location>
</feature>
<keyword evidence="12 18" id="KW-0460">Magnesium</keyword>
<dbReference type="GO" id="GO:0003684">
    <property type="term" value="F:damaged DNA binding"/>
    <property type="evidence" value="ECO:0007669"/>
    <property type="project" value="InterPro"/>
</dbReference>
<evidence type="ECO:0000256" key="19">
    <source>
        <dbReference type="PROSITE-ProRule" id="PRU00520"/>
    </source>
</evidence>
<dbReference type="SUPFAM" id="SSF54975">
    <property type="entry name" value="Acylphosphatase/BLUF domain-like"/>
    <property type="match status" value="1"/>
</dbReference>
<comment type="similarity">
    <text evidence="2 20">Belongs to the acylphosphatase family.</text>
</comment>
<dbReference type="AlphaFoldDB" id="A0A1H2EVC8"/>
<dbReference type="RefSeq" id="WP_092231928.1">
    <property type="nucleotide sequence ID" value="NZ_FNLL01000003.1"/>
</dbReference>
<dbReference type="GO" id="GO:0005829">
    <property type="term" value="C:cytosol"/>
    <property type="evidence" value="ECO:0007669"/>
    <property type="project" value="TreeGrafter"/>
</dbReference>
<dbReference type="InterPro" id="IPR036046">
    <property type="entry name" value="Acylphosphatase-like_dom_sf"/>
</dbReference>
<comment type="function">
    <text evidence="18">Poorly processive, error-prone DNA polymerase involved in untargeted mutagenesis. Copies undamaged DNA at stalled replication forks, which arise in vivo from mismatched or misaligned primer ends. These misaligned primers can be extended by PolIV. Exhibits no 3'-5' exonuclease (proofreading) activity. May be involved in translesional synthesis, in conjunction with the beta clamp from PolIII.</text>
</comment>
<keyword evidence="15 18" id="KW-0234">DNA repair</keyword>
<evidence type="ECO:0000256" key="2">
    <source>
        <dbReference type="ARBA" id="ARBA00005614"/>
    </source>
</evidence>
<dbReference type="InterPro" id="IPR017968">
    <property type="entry name" value="Acylphosphatase_CS"/>
</dbReference>
<evidence type="ECO:0000256" key="8">
    <source>
        <dbReference type="ARBA" id="ARBA00022695"/>
    </source>
</evidence>
<evidence type="ECO:0000256" key="13">
    <source>
        <dbReference type="ARBA" id="ARBA00022932"/>
    </source>
</evidence>
<gene>
    <name evidence="18" type="primary">dinB</name>
    <name evidence="23" type="ORF">SAMN04487931_103359</name>
</gene>
<dbReference type="InterPro" id="IPR022880">
    <property type="entry name" value="DNApol_IV"/>
</dbReference>
<dbReference type="InterPro" id="IPR043128">
    <property type="entry name" value="Rev_trsase/Diguanyl_cyclase"/>
</dbReference>
<dbReference type="PANTHER" id="PTHR11076:SF33">
    <property type="entry name" value="DNA POLYMERASE KAPPA"/>
    <property type="match status" value="1"/>
</dbReference>
<dbReference type="HAMAP" id="MF_01113">
    <property type="entry name" value="DNApol_IV"/>
    <property type="match status" value="1"/>
</dbReference>
<dbReference type="InterPro" id="IPR001126">
    <property type="entry name" value="UmuC"/>
</dbReference>
<evidence type="ECO:0000313" key="23">
    <source>
        <dbReference type="EMBL" id="SDT98678.1"/>
    </source>
</evidence>
<evidence type="ECO:0000256" key="12">
    <source>
        <dbReference type="ARBA" id="ARBA00022842"/>
    </source>
</evidence>
<dbReference type="Gene3D" id="3.30.70.270">
    <property type="match status" value="1"/>
</dbReference>
<keyword evidence="24" id="KW-1185">Reference proteome</keyword>
<dbReference type="Pfam" id="PF11799">
    <property type="entry name" value="IMS_C"/>
    <property type="match status" value="1"/>
</dbReference>
<evidence type="ECO:0000313" key="24">
    <source>
        <dbReference type="Proteomes" id="UP000199608"/>
    </source>
</evidence>
<dbReference type="InterPro" id="IPR001792">
    <property type="entry name" value="Acylphosphatase-like_dom"/>
</dbReference>
<evidence type="ECO:0000259" key="21">
    <source>
        <dbReference type="PROSITE" id="PS50173"/>
    </source>
</evidence>
<dbReference type="GO" id="GO:0006261">
    <property type="term" value="P:DNA-templated DNA replication"/>
    <property type="evidence" value="ECO:0007669"/>
    <property type="project" value="UniProtKB-UniRule"/>
</dbReference>
<dbReference type="InterPro" id="IPR036775">
    <property type="entry name" value="DNA_pol_Y-fam_lit_finger_sf"/>
</dbReference>
<evidence type="ECO:0000256" key="10">
    <source>
        <dbReference type="ARBA" id="ARBA00022723"/>
    </source>
</evidence>
<dbReference type="EMBL" id="FNLL01000003">
    <property type="protein sequence ID" value="SDT98678.1"/>
    <property type="molecule type" value="Genomic_DNA"/>
</dbReference>
<feature type="domain" description="Acylphosphatase-like" evidence="22">
    <location>
        <begin position="401"/>
        <end position="488"/>
    </location>
</feature>
<evidence type="ECO:0000256" key="6">
    <source>
        <dbReference type="ARBA" id="ARBA00022490"/>
    </source>
</evidence>
<evidence type="ECO:0000256" key="9">
    <source>
        <dbReference type="ARBA" id="ARBA00022705"/>
    </source>
</evidence>
<dbReference type="InterPro" id="IPR020456">
    <property type="entry name" value="Acylphosphatase"/>
</dbReference>
<dbReference type="PROSITE" id="PS50173">
    <property type="entry name" value="UMUC"/>
    <property type="match status" value="1"/>
</dbReference>
<dbReference type="NCBIfam" id="NF002677">
    <property type="entry name" value="PRK02406.1"/>
    <property type="match status" value="1"/>
</dbReference>
<protein>
    <recommendedName>
        <fullName evidence="18">DNA polymerase IV</fullName>
        <shortName evidence="18">Pol IV</shortName>
        <ecNumber evidence="18">2.7.7.7</ecNumber>
    </recommendedName>
</protein>
<dbReference type="PROSITE" id="PS51160">
    <property type="entry name" value="ACYLPHOSPHATASE_3"/>
    <property type="match status" value="1"/>
</dbReference>
<evidence type="ECO:0000256" key="20">
    <source>
        <dbReference type="RuleBase" id="RU004168"/>
    </source>
</evidence>
<dbReference type="PANTHER" id="PTHR11076">
    <property type="entry name" value="DNA REPAIR POLYMERASE UMUC / TRANSFERASE FAMILY MEMBER"/>
    <property type="match status" value="1"/>
</dbReference>
<accession>A0A1H2EVC8</accession>
<sequence>MILHIDMDAFFAAVEQRDNPALKNKPVIVSGNSKRSVVSTASYEARKFGIRSAMPVFQAMQKCDHLIIVPANIKKYKADSKKIMEILSGFSPLVEPVSIDEAYVDITGCERLFGSPQEIACAIKKRIYTQLFLTSSVGIAPIKFLAKIASDMNKPDGLTIITKYQVKDFICNLPIQKVQGIGKSTMKQMDYLQIKTLGDITKYDIDILNRKFGKMGPRLLALANGIDPSKVKPDHTRKSISSETTLSKDVFDFEEVKYVILDRAQTVGKDLRQKKLVCENVFIKLKFSDFSQITRSRKLDTLICSSSAIFNEALDLYKKIRLKKKIRLIGIGVTGLKDKDTPVQMQLIQNHDRQKIQWESVDKAVDSILKKFGNHIVKKASLNQLCQSNHRRRNHMKNKTQVKVNIKGRVQGVYYRAETKKTADRFGVKGYVKNLSNGSVEAVFQGDQKIVTQMIEWCHQGPSAANVEHVQVEKTKTLSNFETFDIRY</sequence>
<evidence type="ECO:0000256" key="14">
    <source>
        <dbReference type="ARBA" id="ARBA00023125"/>
    </source>
</evidence>
<dbReference type="PRINTS" id="PR00112">
    <property type="entry name" value="ACYLPHPHTASE"/>
</dbReference>
<dbReference type="FunFam" id="3.40.1170.60:FF:000001">
    <property type="entry name" value="DNA polymerase IV"/>
    <property type="match status" value="1"/>
</dbReference>
<comment type="similarity">
    <text evidence="3 18">Belongs to the DNA polymerase type-Y family.</text>
</comment>
<feature type="binding site" evidence="18">
    <location>
        <position position="100"/>
    </location>
    <ligand>
        <name>Mg(2+)</name>
        <dbReference type="ChEBI" id="CHEBI:18420"/>
    </ligand>
</feature>
<feature type="active site" evidence="19">
    <location>
        <position position="434"/>
    </location>
</feature>
<dbReference type="CDD" id="cd03586">
    <property type="entry name" value="PolY_Pol_IV_kappa"/>
    <property type="match status" value="1"/>
</dbReference>
<dbReference type="Gene3D" id="3.30.70.100">
    <property type="match status" value="1"/>
</dbReference>
<evidence type="ECO:0000256" key="7">
    <source>
        <dbReference type="ARBA" id="ARBA00022679"/>
    </source>
</evidence>
<keyword evidence="5 18" id="KW-0515">Mutator protein</keyword>
<reference evidence="24" key="1">
    <citation type="submission" date="2016-10" db="EMBL/GenBank/DDBJ databases">
        <authorList>
            <person name="Varghese N."/>
            <person name="Submissions S."/>
        </authorList>
    </citation>
    <scope>NUCLEOTIDE SEQUENCE [LARGE SCALE GENOMIC DNA]</scope>
    <source>
        <strain evidence="24">DSM 3384</strain>
    </source>
</reference>
<dbReference type="Gene3D" id="3.30.1490.100">
    <property type="entry name" value="DNA polymerase, Y-family, little finger domain"/>
    <property type="match status" value="1"/>
</dbReference>
<dbReference type="GO" id="GO:0009432">
    <property type="term" value="P:SOS response"/>
    <property type="evidence" value="ECO:0007669"/>
    <property type="project" value="TreeGrafter"/>
</dbReference>
<dbReference type="PROSITE" id="PS00151">
    <property type="entry name" value="ACYLPHOSPHATASE_2"/>
    <property type="match status" value="1"/>
</dbReference>
<proteinExistence type="inferred from homology"/>
<dbReference type="InterPro" id="IPR017961">
    <property type="entry name" value="DNA_pol_Y-fam_little_finger"/>
</dbReference>
<comment type="catalytic activity">
    <reaction evidence="16 19">
        <text>an acyl phosphate + H2O = a carboxylate + phosphate + H(+)</text>
        <dbReference type="Rhea" id="RHEA:14965"/>
        <dbReference type="ChEBI" id="CHEBI:15377"/>
        <dbReference type="ChEBI" id="CHEBI:15378"/>
        <dbReference type="ChEBI" id="CHEBI:29067"/>
        <dbReference type="ChEBI" id="CHEBI:43474"/>
        <dbReference type="ChEBI" id="CHEBI:59918"/>
        <dbReference type="EC" id="3.6.1.7"/>
    </reaction>
</comment>
<dbReference type="InterPro" id="IPR043502">
    <property type="entry name" value="DNA/RNA_pol_sf"/>
</dbReference>
<dbReference type="GO" id="GO:0003887">
    <property type="term" value="F:DNA-directed DNA polymerase activity"/>
    <property type="evidence" value="ECO:0007669"/>
    <property type="project" value="UniProtKB-UniRule"/>
</dbReference>
<dbReference type="Proteomes" id="UP000199608">
    <property type="component" value="Unassembled WGS sequence"/>
</dbReference>
<dbReference type="InterPro" id="IPR050116">
    <property type="entry name" value="DNA_polymerase-Y"/>
</dbReference>
<evidence type="ECO:0000256" key="16">
    <source>
        <dbReference type="ARBA" id="ARBA00047645"/>
    </source>
</evidence>
<comment type="subcellular location">
    <subcellularLocation>
        <location evidence="1 18">Cytoplasm</location>
    </subcellularLocation>
</comment>
<evidence type="ECO:0000256" key="5">
    <source>
        <dbReference type="ARBA" id="ARBA00022457"/>
    </source>
</evidence>
<dbReference type="Pfam" id="PF00817">
    <property type="entry name" value="IMS"/>
    <property type="match status" value="1"/>
</dbReference>
<dbReference type="FunFam" id="3.30.1490.100:FF:000004">
    <property type="entry name" value="DNA polymerase IV"/>
    <property type="match status" value="1"/>
</dbReference>
<dbReference type="Gene3D" id="3.40.1170.60">
    <property type="match status" value="1"/>
</dbReference>
<keyword evidence="13 18" id="KW-0239">DNA-directed DNA polymerase</keyword>
<evidence type="ECO:0000259" key="22">
    <source>
        <dbReference type="PROSITE" id="PS51160"/>
    </source>
</evidence>
<comment type="subunit">
    <text evidence="4 18">Monomer.</text>
</comment>
<keyword evidence="14 18" id="KW-0238">DNA-binding</keyword>
<evidence type="ECO:0000256" key="17">
    <source>
        <dbReference type="ARBA" id="ARBA00049244"/>
    </source>
</evidence>
<feature type="active site" evidence="19">
    <location>
        <position position="416"/>
    </location>
</feature>
<dbReference type="GO" id="GO:0000287">
    <property type="term" value="F:magnesium ion binding"/>
    <property type="evidence" value="ECO:0007669"/>
    <property type="project" value="UniProtKB-UniRule"/>
</dbReference>
<keyword evidence="11 18" id="KW-0227">DNA damage</keyword>
<comment type="catalytic activity">
    <reaction evidence="17 18">
        <text>DNA(n) + a 2'-deoxyribonucleoside 5'-triphosphate = DNA(n+1) + diphosphate</text>
        <dbReference type="Rhea" id="RHEA:22508"/>
        <dbReference type="Rhea" id="RHEA-COMP:17339"/>
        <dbReference type="Rhea" id="RHEA-COMP:17340"/>
        <dbReference type="ChEBI" id="CHEBI:33019"/>
        <dbReference type="ChEBI" id="CHEBI:61560"/>
        <dbReference type="ChEBI" id="CHEBI:173112"/>
        <dbReference type="EC" id="2.7.7.7"/>
    </reaction>
</comment>
<evidence type="ECO:0000256" key="15">
    <source>
        <dbReference type="ARBA" id="ARBA00023204"/>
    </source>
</evidence>
<organism evidence="23 24">
    <name type="scientific">Desulfobacula phenolica</name>
    <dbReference type="NCBI Taxonomy" id="90732"/>
    <lineage>
        <taxon>Bacteria</taxon>
        <taxon>Pseudomonadati</taxon>
        <taxon>Thermodesulfobacteriota</taxon>
        <taxon>Desulfobacteria</taxon>
        <taxon>Desulfobacterales</taxon>
        <taxon>Desulfobacteraceae</taxon>
        <taxon>Desulfobacula</taxon>
    </lineage>
</organism>
<keyword evidence="10 18" id="KW-0479">Metal-binding</keyword>
<keyword evidence="9 18" id="KW-0235">DNA replication</keyword>
<name>A0A1H2EVC8_9BACT</name>
<evidence type="ECO:0000256" key="1">
    <source>
        <dbReference type="ARBA" id="ARBA00004496"/>
    </source>
</evidence>
<dbReference type="SUPFAM" id="SSF56672">
    <property type="entry name" value="DNA/RNA polymerases"/>
    <property type="match status" value="1"/>
</dbReference>
<evidence type="ECO:0000256" key="4">
    <source>
        <dbReference type="ARBA" id="ARBA00011245"/>
    </source>
</evidence>
<dbReference type="GO" id="GO:0042276">
    <property type="term" value="P:error-prone translesion synthesis"/>
    <property type="evidence" value="ECO:0007669"/>
    <property type="project" value="TreeGrafter"/>
</dbReference>
<keyword evidence="19" id="KW-0378">Hydrolase</keyword>